<dbReference type="Proteomes" id="UP000320672">
    <property type="component" value="Chromosome"/>
</dbReference>
<keyword evidence="3" id="KW-1185">Reference proteome</keyword>
<feature type="compositionally biased region" description="Basic and acidic residues" evidence="1">
    <location>
        <begin position="35"/>
        <end position="55"/>
    </location>
</feature>
<dbReference type="KEGG" id="rml:FF011L_26900"/>
<dbReference type="RefSeq" id="WP_218933172.1">
    <property type="nucleotide sequence ID" value="NZ_CP036262.1"/>
</dbReference>
<proteinExistence type="predicted"/>
<evidence type="ECO:0000256" key="1">
    <source>
        <dbReference type="SAM" id="MobiDB-lite"/>
    </source>
</evidence>
<gene>
    <name evidence="2" type="ORF">FF011L_26900</name>
</gene>
<sequence length="55" mass="6065">MNSQKDNRLRPIQTNHGVSYPVVGAVAQPDDDEHDKEPEETSAKSDRSEKTTAAL</sequence>
<organism evidence="2 3">
    <name type="scientific">Roseimaritima multifibrata</name>
    <dbReference type="NCBI Taxonomy" id="1930274"/>
    <lineage>
        <taxon>Bacteria</taxon>
        <taxon>Pseudomonadati</taxon>
        <taxon>Planctomycetota</taxon>
        <taxon>Planctomycetia</taxon>
        <taxon>Pirellulales</taxon>
        <taxon>Pirellulaceae</taxon>
        <taxon>Roseimaritima</taxon>
    </lineage>
</organism>
<evidence type="ECO:0000313" key="2">
    <source>
        <dbReference type="EMBL" id="QDS93913.1"/>
    </source>
</evidence>
<dbReference type="AlphaFoldDB" id="A0A517MG96"/>
<protein>
    <submittedName>
        <fullName evidence="2">Uncharacterized protein</fullName>
    </submittedName>
</protein>
<dbReference type="EMBL" id="CP036262">
    <property type="protein sequence ID" value="QDS93913.1"/>
    <property type="molecule type" value="Genomic_DNA"/>
</dbReference>
<feature type="region of interest" description="Disordered" evidence="1">
    <location>
        <begin position="1"/>
        <end position="55"/>
    </location>
</feature>
<evidence type="ECO:0000313" key="3">
    <source>
        <dbReference type="Proteomes" id="UP000320672"/>
    </source>
</evidence>
<accession>A0A517MG96</accession>
<reference evidence="2 3" key="1">
    <citation type="submission" date="2019-02" db="EMBL/GenBank/DDBJ databases">
        <title>Deep-cultivation of Planctomycetes and their phenomic and genomic characterization uncovers novel biology.</title>
        <authorList>
            <person name="Wiegand S."/>
            <person name="Jogler M."/>
            <person name="Boedeker C."/>
            <person name="Pinto D."/>
            <person name="Vollmers J."/>
            <person name="Rivas-Marin E."/>
            <person name="Kohn T."/>
            <person name="Peeters S.H."/>
            <person name="Heuer A."/>
            <person name="Rast P."/>
            <person name="Oberbeckmann S."/>
            <person name="Bunk B."/>
            <person name="Jeske O."/>
            <person name="Meyerdierks A."/>
            <person name="Storesund J.E."/>
            <person name="Kallscheuer N."/>
            <person name="Luecker S."/>
            <person name="Lage O.M."/>
            <person name="Pohl T."/>
            <person name="Merkel B.J."/>
            <person name="Hornburger P."/>
            <person name="Mueller R.-W."/>
            <person name="Bruemmer F."/>
            <person name="Labrenz M."/>
            <person name="Spormann A.M."/>
            <person name="Op den Camp H."/>
            <person name="Overmann J."/>
            <person name="Amann R."/>
            <person name="Jetten M.S.M."/>
            <person name="Mascher T."/>
            <person name="Medema M.H."/>
            <person name="Devos D.P."/>
            <person name="Kaster A.-K."/>
            <person name="Ovreas L."/>
            <person name="Rohde M."/>
            <person name="Galperin M.Y."/>
            <person name="Jogler C."/>
        </authorList>
    </citation>
    <scope>NUCLEOTIDE SEQUENCE [LARGE SCALE GENOMIC DNA]</scope>
    <source>
        <strain evidence="2 3">FF011L</strain>
    </source>
</reference>
<name>A0A517MG96_9BACT</name>